<name>A0AAN6MMS6_9PEZI</name>
<gene>
    <name evidence="2" type="ORF">C8A05DRAFT_33472</name>
</gene>
<evidence type="ECO:0000313" key="3">
    <source>
        <dbReference type="Proteomes" id="UP001303889"/>
    </source>
</evidence>
<accession>A0AAN6MMS6</accession>
<dbReference type="PANTHER" id="PTHR33112:SF9">
    <property type="entry name" value="HETEROKARYON INCOMPATIBILITY DOMAIN-CONTAINING PROTEIN"/>
    <property type="match status" value="1"/>
</dbReference>
<dbReference type="EMBL" id="MU855485">
    <property type="protein sequence ID" value="KAK3902817.1"/>
    <property type="molecule type" value="Genomic_DNA"/>
</dbReference>
<dbReference type="InterPro" id="IPR010730">
    <property type="entry name" value="HET"/>
</dbReference>
<reference evidence="2" key="2">
    <citation type="submission" date="2023-05" db="EMBL/GenBank/DDBJ databases">
        <authorList>
            <consortium name="Lawrence Berkeley National Laboratory"/>
            <person name="Steindorff A."/>
            <person name="Hensen N."/>
            <person name="Bonometti L."/>
            <person name="Westerberg I."/>
            <person name="Brannstrom I.O."/>
            <person name="Guillou S."/>
            <person name="Cros-Aarteil S."/>
            <person name="Calhoun S."/>
            <person name="Haridas S."/>
            <person name="Kuo A."/>
            <person name="Mondo S."/>
            <person name="Pangilinan J."/>
            <person name="Riley R."/>
            <person name="Labutti K."/>
            <person name="Andreopoulos B."/>
            <person name="Lipzen A."/>
            <person name="Chen C."/>
            <person name="Yanf M."/>
            <person name="Daum C."/>
            <person name="Ng V."/>
            <person name="Clum A."/>
            <person name="Ohm R."/>
            <person name="Martin F."/>
            <person name="Silar P."/>
            <person name="Natvig D."/>
            <person name="Lalanne C."/>
            <person name="Gautier V."/>
            <person name="Ament-Velasquez S.L."/>
            <person name="Kruys A."/>
            <person name="Hutchinson M.I."/>
            <person name="Powell A.J."/>
            <person name="Barry K."/>
            <person name="Miller A.N."/>
            <person name="Grigoriev I.V."/>
            <person name="Debuchy R."/>
            <person name="Gladieux P."/>
            <person name="Thoren M.H."/>
            <person name="Johannesson H."/>
        </authorList>
    </citation>
    <scope>NUCLEOTIDE SEQUENCE</scope>
    <source>
        <strain evidence="2">CBS 103.79</strain>
    </source>
</reference>
<reference evidence="2" key="1">
    <citation type="journal article" date="2023" name="Mol. Phylogenet. Evol.">
        <title>Genome-scale phylogeny and comparative genomics of the fungal order Sordariales.</title>
        <authorList>
            <person name="Hensen N."/>
            <person name="Bonometti L."/>
            <person name="Westerberg I."/>
            <person name="Brannstrom I.O."/>
            <person name="Guillou S."/>
            <person name="Cros-Aarteil S."/>
            <person name="Calhoun S."/>
            <person name="Haridas S."/>
            <person name="Kuo A."/>
            <person name="Mondo S."/>
            <person name="Pangilinan J."/>
            <person name="Riley R."/>
            <person name="LaButti K."/>
            <person name="Andreopoulos B."/>
            <person name="Lipzen A."/>
            <person name="Chen C."/>
            <person name="Yan M."/>
            <person name="Daum C."/>
            <person name="Ng V."/>
            <person name="Clum A."/>
            <person name="Steindorff A."/>
            <person name="Ohm R.A."/>
            <person name="Martin F."/>
            <person name="Silar P."/>
            <person name="Natvig D.O."/>
            <person name="Lalanne C."/>
            <person name="Gautier V."/>
            <person name="Ament-Velasquez S.L."/>
            <person name="Kruys A."/>
            <person name="Hutchinson M.I."/>
            <person name="Powell A.J."/>
            <person name="Barry K."/>
            <person name="Miller A.N."/>
            <person name="Grigoriev I.V."/>
            <person name="Debuchy R."/>
            <person name="Gladieux P."/>
            <person name="Hiltunen Thoren M."/>
            <person name="Johannesson H."/>
        </authorList>
    </citation>
    <scope>NUCLEOTIDE SEQUENCE</scope>
    <source>
        <strain evidence="2">CBS 103.79</strain>
    </source>
</reference>
<dbReference type="Proteomes" id="UP001303889">
    <property type="component" value="Unassembled WGS sequence"/>
</dbReference>
<dbReference type="AlphaFoldDB" id="A0AAN6MMS6"/>
<dbReference type="PANTHER" id="PTHR33112">
    <property type="entry name" value="DOMAIN PROTEIN, PUTATIVE-RELATED"/>
    <property type="match status" value="1"/>
</dbReference>
<proteinExistence type="predicted"/>
<feature type="domain" description="Heterokaryon incompatibility" evidence="1">
    <location>
        <begin position="193"/>
        <end position="347"/>
    </location>
</feature>
<evidence type="ECO:0000313" key="2">
    <source>
        <dbReference type="EMBL" id="KAK3902817.1"/>
    </source>
</evidence>
<dbReference type="Pfam" id="PF06985">
    <property type="entry name" value="HET"/>
    <property type="match status" value="1"/>
</dbReference>
<protein>
    <submittedName>
        <fullName evidence="2">Heterokaryon incompatibility protein-domain-containing protein</fullName>
    </submittedName>
</protein>
<organism evidence="2 3">
    <name type="scientific">Staphylotrichum tortipilum</name>
    <dbReference type="NCBI Taxonomy" id="2831512"/>
    <lineage>
        <taxon>Eukaryota</taxon>
        <taxon>Fungi</taxon>
        <taxon>Dikarya</taxon>
        <taxon>Ascomycota</taxon>
        <taxon>Pezizomycotina</taxon>
        <taxon>Sordariomycetes</taxon>
        <taxon>Sordariomycetidae</taxon>
        <taxon>Sordariales</taxon>
        <taxon>Chaetomiaceae</taxon>
        <taxon>Staphylotrichum</taxon>
    </lineage>
</organism>
<keyword evidence="3" id="KW-1185">Reference proteome</keyword>
<evidence type="ECO:0000259" key="1">
    <source>
        <dbReference type="Pfam" id="PF06985"/>
    </source>
</evidence>
<comment type="caution">
    <text evidence="2">The sequence shown here is derived from an EMBL/GenBank/DDBJ whole genome shotgun (WGS) entry which is preliminary data.</text>
</comment>
<sequence>MADTLALCQLCNGLEKKDESDTRLAFDMEPAQLMSSARFSGCACCAVMLAAVEQFGVAAWSLPPSWDPADRVVRIYAYGLSSDRDTLSLELYLKDEGPKRTLELFFPESGTNPGSLELRAVRPRPSLSGHPMSPAGLQWVRMQLQTCLERHVGCRGNGEGVLPKRVLEFQEVSPGIISVRLRTESNDRTMKKFAALSHCWGSHQACTTTKATLEDHKRGIPWSKIPQTFQDGIRFCLALGIHHLWIDALCIVQDDPVDWQIESARMADIYQNADITLAATHSSSDSGGCFPEHHDLVTERALSLPHGIASPWRGIQFRDKARHWTMPLPKSSSRSYPLLTRGWAFQERILAPRVVYFCRDEMSWECNSLSTCECGGLPIYDRARDLFSDITEVETVVPAYGLTRYSVVDLPDRRADPAVAARILIDGLSTEPVGHNRTRRNALADLLWRFEDPILPLGALPGYGRQGYDHRWNRRFQSDQPTASRRWQQMVEQYSPLLLSKDTDRLPALSGIASNAQPHLGSYLAGLWSSSLASDLLWRVSQLDVGLGSPATPQGPSWSWACSRGAVRYWDDLRVDITRPEVGGWNKRKPVFKSASVKPAGRNPFGEVAPGGNVIIEGYLLSAKVQYVRTRPWLTGSSRAEELDPLKYEVHFALDLPLLADHVLSEEGPHHVPDGTEVSMLLVHPDVCLVLMPSQGVVTPPAWATYRRIGIVRQPAAYAQVYTGAVDWMVGSVKECIGII</sequence>